<dbReference type="Proteomes" id="UP001596174">
    <property type="component" value="Unassembled WGS sequence"/>
</dbReference>
<dbReference type="InterPro" id="IPR036388">
    <property type="entry name" value="WH-like_DNA-bd_sf"/>
</dbReference>
<dbReference type="SUPFAM" id="SSF46785">
    <property type="entry name" value="Winged helix' DNA-binding domain"/>
    <property type="match status" value="1"/>
</dbReference>
<accession>A0ABW1FVP8</accession>
<reference evidence="4" key="1">
    <citation type="journal article" date="2019" name="Int. J. Syst. Evol. Microbiol.">
        <title>The Global Catalogue of Microorganisms (GCM) 10K type strain sequencing project: providing services to taxonomists for standard genome sequencing and annotation.</title>
        <authorList>
            <consortium name="The Broad Institute Genomics Platform"/>
            <consortium name="The Broad Institute Genome Sequencing Center for Infectious Disease"/>
            <person name="Wu L."/>
            <person name="Ma J."/>
        </authorList>
    </citation>
    <scope>NUCLEOTIDE SEQUENCE [LARGE SCALE GENOMIC DNA]</scope>
    <source>
        <strain evidence="4">JCM 4816</strain>
    </source>
</reference>
<dbReference type="PANTHER" id="PTHR18964:SF149">
    <property type="entry name" value="BIFUNCTIONAL UDP-N-ACETYLGLUCOSAMINE 2-EPIMERASE_N-ACETYLMANNOSAMINE KINASE"/>
    <property type="match status" value="1"/>
</dbReference>
<name>A0ABW1FVP8_9ACTN</name>
<evidence type="ECO:0000313" key="4">
    <source>
        <dbReference type="Proteomes" id="UP001596174"/>
    </source>
</evidence>
<dbReference type="EMBL" id="JBHSQJ010000010">
    <property type="protein sequence ID" value="MFC5906328.1"/>
    <property type="molecule type" value="Genomic_DNA"/>
</dbReference>
<comment type="similarity">
    <text evidence="1">Belongs to the ROK (NagC/XylR) family.</text>
</comment>
<evidence type="ECO:0000313" key="3">
    <source>
        <dbReference type="EMBL" id="MFC5906328.1"/>
    </source>
</evidence>
<dbReference type="Pfam" id="PF12802">
    <property type="entry name" value="MarR_2"/>
    <property type="match status" value="1"/>
</dbReference>
<dbReference type="Pfam" id="PF00480">
    <property type="entry name" value="ROK"/>
    <property type="match status" value="1"/>
</dbReference>
<feature type="domain" description="HTH marR-type" evidence="2">
    <location>
        <begin position="22"/>
        <end position="61"/>
    </location>
</feature>
<dbReference type="Gene3D" id="3.30.420.40">
    <property type="match status" value="2"/>
</dbReference>
<dbReference type="SUPFAM" id="SSF53067">
    <property type="entry name" value="Actin-like ATPase domain"/>
    <property type="match status" value="1"/>
</dbReference>
<evidence type="ECO:0000256" key="1">
    <source>
        <dbReference type="ARBA" id="ARBA00006479"/>
    </source>
</evidence>
<dbReference type="InterPro" id="IPR036390">
    <property type="entry name" value="WH_DNA-bd_sf"/>
</dbReference>
<evidence type="ECO:0000259" key="2">
    <source>
        <dbReference type="Pfam" id="PF12802"/>
    </source>
</evidence>
<keyword evidence="4" id="KW-1185">Reference proteome</keyword>
<sequence length="389" mass="40931">MIARPATSSTLREINLRTVFDMIRAQAPVSRAEIARRSGISKPTVSALLQDLLDLGLVEETVRDELGPTYGALFFAPRPQAAHVLALDLGARHLRGAVADLEGHILLRRDAPVEGLNAAQMVDVARKLAEELTTEAGLDRLAHAAVGVPGVVDRREGGDGRIWQALNIPGLDGFQAAEQFSRALGVPVTVENDIHLAALGEQHRGCGREVESFCFLSVGTGTGAGLVLDGRLHRGFAGAAGELDCALDPDAVEEQDPCADALLAYASRLLPEALSLGTEGLFDLARSGDEKALAVVDEEARRVAGYLAPVAAVADVELVVLGGGIGLNGDLLLGRVRERLDARLPYPPRVEVSALGDAAVLAGAVSVATRQALEQILSARFDGPAHHRP</sequence>
<dbReference type="Gene3D" id="1.10.10.10">
    <property type="entry name" value="Winged helix-like DNA-binding domain superfamily/Winged helix DNA-binding domain"/>
    <property type="match status" value="1"/>
</dbReference>
<dbReference type="PANTHER" id="PTHR18964">
    <property type="entry name" value="ROK (REPRESSOR, ORF, KINASE) FAMILY"/>
    <property type="match status" value="1"/>
</dbReference>
<dbReference type="CDD" id="cd23763">
    <property type="entry name" value="ASKHA_ATPase_ROK"/>
    <property type="match status" value="1"/>
</dbReference>
<gene>
    <name evidence="3" type="ORF">ACFP3V_03720</name>
</gene>
<dbReference type="InterPro" id="IPR043129">
    <property type="entry name" value="ATPase_NBD"/>
</dbReference>
<dbReference type="RefSeq" id="WP_380579625.1">
    <property type="nucleotide sequence ID" value="NZ_JBHSQJ010000010.1"/>
</dbReference>
<protein>
    <submittedName>
        <fullName evidence="3">ROK family protein</fullName>
    </submittedName>
</protein>
<dbReference type="InterPro" id="IPR000600">
    <property type="entry name" value="ROK"/>
</dbReference>
<organism evidence="3 4">
    <name type="scientific">Streptacidiphilus monticola</name>
    <dbReference type="NCBI Taxonomy" id="2161674"/>
    <lineage>
        <taxon>Bacteria</taxon>
        <taxon>Bacillati</taxon>
        <taxon>Actinomycetota</taxon>
        <taxon>Actinomycetes</taxon>
        <taxon>Kitasatosporales</taxon>
        <taxon>Streptomycetaceae</taxon>
        <taxon>Streptacidiphilus</taxon>
    </lineage>
</organism>
<dbReference type="InterPro" id="IPR000835">
    <property type="entry name" value="HTH_MarR-typ"/>
</dbReference>
<comment type="caution">
    <text evidence="3">The sequence shown here is derived from an EMBL/GenBank/DDBJ whole genome shotgun (WGS) entry which is preliminary data.</text>
</comment>
<proteinExistence type="inferred from homology"/>